<dbReference type="Gene3D" id="3.10.110.10">
    <property type="entry name" value="Ubiquitin Conjugating Enzyme"/>
    <property type="match status" value="1"/>
</dbReference>
<evidence type="ECO:0000259" key="9">
    <source>
        <dbReference type="PROSITE" id="PS50127"/>
    </source>
</evidence>
<organism evidence="10 11">
    <name type="scientific">[Myrmecia] bisecta</name>
    <dbReference type="NCBI Taxonomy" id="41462"/>
    <lineage>
        <taxon>Eukaryota</taxon>
        <taxon>Viridiplantae</taxon>
        <taxon>Chlorophyta</taxon>
        <taxon>core chlorophytes</taxon>
        <taxon>Trebouxiophyceae</taxon>
        <taxon>Trebouxiales</taxon>
        <taxon>Trebouxiaceae</taxon>
        <taxon>Myrmecia</taxon>
    </lineage>
</organism>
<evidence type="ECO:0000256" key="7">
    <source>
        <dbReference type="PROSITE-ProRule" id="PRU10133"/>
    </source>
</evidence>
<comment type="pathway">
    <text evidence="2">Protein modification; protein ubiquitination.</text>
</comment>
<dbReference type="Pfam" id="PF00179">
    <property type="entry name" value="UQ_con"/>
    <property type="match status" value="1"/>
</dbReference>
<evidence type="ECO:0000313" key="10">
    <source>
        <dbReference type="EMBL" id="KAK9803393.1"/>
    </source>
</evidence>
<comment type="catalytic activity">
    <reaction evidence="1">
        <text>S-ubiquitinyl-[E1 ubiquitin-activating enzyme]-L-cysteine + [E2 ubiquitin-conjugating enzyme]-L-cysteine = [E1 ubiquitin-activating enzyme]-L-cysteine + S-ubiquitinyl-[E2 ubiquitin-conjugating enzyme]-L-cysteine.</text>
        <dbReference type="EC" id="2.3.2.23"/>
    </reaction>
</comment>
<keyword evidence="3" id="KW-0808">Transferase</keyword>
<dbReference type="EMBL" id="JALJOR010000021">
    <property type="protein sequence ID" value="KAK9803393.1"/>
    <property type="molecule type" value="Genomic_DNA"/>
</dbReference>
<dbReference type="PANTHER" id="PTHR24068">
    <property type="entry name" value="UBIQUITIN-CONJUGATING ENZYME E2"/>
    <property type="match status" value="1"/>
</dbReference>
<keyword evidence="6 8" id="KW-0067">ATP-binding</keyword>
<keyword evidence="11" id="KW-1185">Reference proteome</keyword>
<evidence type="ECO:0000256" key="6">
    <source>
        <dbReference type="ARBA" id="ARBA00022840"/>
    </source>
</evidence>
<feature type="active site" description="Glycyl thioester intermediate" evidence="7">
    <location>
        <position position="93"/>
    </location>
</feature>
<accession>A0AAW1P4B8</accession>
<keyword evidence="5 8" id="KW-0833">Ubl conjugation pathway</keyword>
<evidence type="ECO:0000256" key="2">
    <source>
        <dbReference type="ARBA" id="ARBA00004906"/>
    </source>
</evidence>
<keyword evidence="4 8" id="KW-0547">Nucleotide-binding</keyword>
<evidence type="ECO:0000256" key="8">
    <source>
        <dbReference type="RuleBase" id="RU362109"/>
    </source>
</evidence>
<feature type="domain" description="UBC core" evidence="9">
    <location>
        <begin position="7"/>
        <end position="155"/>
    </location>
</feature>
<dbReference type="InterPro" id="IPR000608">
    <property type="entry name" value="UBC"/>
</dbReference>
<evidence type="ECO:0000313" key="11">
    <source>
        <dbReference type="Proteomes" id="UP001489004"/>
    </source>
</evidence>
<dbReference type="SUPFAM" id="SSF54495">
    <property type="entry name" value="UBC-like"/>
    <property type="match status" value="1"/>
</dbReference>
<evidence type="ECO:0000256" key="4">
    <source>
        <dbReference type="ARBA" id="ARBA00022741"/>
    </source>
</evidence>
<dbReference type="GO" id="GO:0061631">
    <property type="term" value="F:ubiquitin conjugating enzyme activity"/>
    <property type="evidence" value="ECO:0007669"/>
    <property type="project" value="UniProtKB-EC"/>
</dbReference>
<name>A0AAW1P4B8_9CHLO</name>
<dbReference type="SMART" id="SM00212">
    <property type="entry name" value="UBCc"/>
    <property type="match status" value="1"/>
</dbReference>
<evidence type="ECO:0000256" key="1">
    <source>
        <dbReference type="ARBA" id="ARBA00000485"/>
    </source>
</evidence>
<dbReference type="PROSITE" id="PS00183">
    <property type="entry name" value="UBC_1"/>
    <property type="match status" value="1"/>
</dbReference>
<comment type="caution">
    <text evidence="10">The sequence shown here is derived from an EMBL/GenBank/DDBJ whole genome shotgun (WGS) entry which is preliminary data.</text>
</comment>
<dbReference type="PROSITE" id="PS50127">
    <property type="entry name" value="UBC_2"/>
    <property type="match status" value="1"/>
</dbReference>
<dbReference type="InterPro" id="IPR016135">
    <property type="entry name" value="UBQ-conjugating_enzyme/RWD"/>
</dbReference>
<comment type="similarity">
    <text evidence="8">Belongs to the ubiquitin-conjugating enzyme family.</text>
</comment>
<dbReference type="FunFam" id="3.10.110.10:FF:000101">
    <property type="entry name" value="Ubiquitin-conjugating enzyme E2 D2"/>
    <property type="match status" value="1"/>
</dbReference>
<dbReference type="AlphaFoldDB" id="A0AAW1P4B8"/>
<dbReference type="InterPro" id="IPR023313">
    <property type="entry name" value="UBQ-conjugating_AS"/>
</dbReference>
<gene>
    <name evidence="10" type="ORF">WJX72_004646</name>
</gene>
<dbReference type="Proteomes" id="UP001489004">
    <property type="component" value="Unassembled WGS sequence"/>
</dbReference>
<proteinExistence type="inferred from homology"/>
<dbReference type="GO" id="GO:0005524">
    <property type="term" value="F:ATP binding"/>
    <property type="evidence" value="ECO:0007669"/>
    <property type="project" value="UniProtKB-UniRule"/>
</dbReference>
<protein>
    <recommendedName>
        <fullName evidence="9">UBC core domain-containing protein</fullName>
    </recommendedName>
</protein>
<evidence type="ECO:0000256" key="3">
    <source>
        <dbReference type="ARBA" id="ARBA00022679"/>
    </source>
</evidence>
<evidence type="ECO:0000256" key="5">
    <source>
        <dbReference type="ARBA" id="ARBA00022786"/>
    </source>
</evidence>
<reference evidence="10 11" key="1">
    <citation type="journal article" date="2024" name="Nat. Commun.">
        <title>Phylogenomics reveals the evolutionary origins of lichenization in chlorophyte algae.</title>
        <authorList>
            <person name="Puginier C."/>
            <person name="Libourel C."/>
            <person name="Otte J."/>
            <person name="Skaloud P."/>
            <person name="Haon M."/>
            <person name="Grisel S."/>
            <person name="Petersen M."/>
            <person name="Berrin J.G."/>
            <person name="Delaux P.M."/>
            <person name="Dal Grande F."/>
            <person name="Keller J."/>
        </authorList>
    </citation>
    <scope>NUCLEOTIDE SEQUENCE [LARGE SCALE GENOMIC DNA]</scope>
    <source>
        <strain evidence="10 11">SAG 2043</strain>
    </source>
</reference>
<sequence>MSSTQPKTAKRLSKELTILNSEDPSTCPVSGAPLGDSLSEWTATIKGPEGSPYEGGLFHLDLTFPSDYPYKPPKVTFRTRIYHCNINSNGVICLDILKGQWSPALTVLKVLLSVCSLLTDPNPQDPLVGSNAKQLKEDRAEHDKVAAEWTRRYAMG</sequence>